<dbReference type="SUPFAM" id="SSF52467">
    <property type="entry name" value="DHS-like NAD/FAD-binding domain"/>
    <property type="match status" value="1"/>
</dbReference>
<reference evidence="1 2" key="1">
    <citation type="submission" date="2019-02" db="EMBL/GenBank/DDBJ databases">
        <title>Deep-cultivation of Planctomycetes and their phenomic and genomic characterization uncovers novel biology.</title>
        <authorList>
            <person name="Wiegand S."/>
            <person name="Jogler M."/>
            <person name="Boedeker C."/>
            <person name="Pinto D."/>
            <person name="Vollmers J."/>
            <person name="Rivas-Marin E."/>
            <person name="Kohn T."/>
            <person name="Peeters S.H."/>
            <person name="Heuer A."/>
            <person name="Rast P."/>
            <person name="Oberbeckmann S."/>
            <person name="Bunk B."/>
            <person name="Jeske O."/>
            <person name="Meyerdierks A."/>
            <person name="Storesund J.E."/>
            <person name="Kallscheuer N."/>
            <person name="Luecker S."/>
            <person name="Lage O.M."/>
            <person name="Pohl T."/>
            <person name="Merkel B.J."/>
            <person name="Hornburger P."/>
            <person name="Mueller R.-W."/>
            <person name="Bruemmer F."/>
            <person name="Labrenz M."/>
            <person name="Spormann A.M."/>
            <person name="Op den Camp H."/>
            <person name="Overmann J."/>
            <person name="Amann R."/>
            <person name="Jetten M.S.M."/>
            <person name="Mascher T."/>
            <person name="Medema M.H."/>
            <person name="Devos D.P."/>
            <person name="Kaster A.-K."/>
            <person name="Ovreas L."/>
            <person name="Rohde M."/>
            <person name="Galperin M.Y."/>
            <person name="Jogler C."/>
        </authorList>
    </citation>
    <scope>NUCLEOTIDE SEQUENCE [LARGE SCALE GENOMIC DNA]</scope>
    <source>
        <strain evidence="1 2">Mal52</strain>
    </source>
</reference>
<protein>
    <submittedName>
        <fullName evidence="1">Uncharacterized protein</fullName>
    </submittedName>
</protein>
<evidence type="ECO:0000313" key="1">
    <source>
        <dbReference type="EMBL" id="QDU44314.1"/>
    </source>
</evidence>
<dbReference type="Pfam" id="PF13289">
    <property type="entry name" value="SIR2_2"/>
    <property type="match status" value="1"/>
</dbReference>
<dbReference type="CDD" id="cd01406">
    <property type="entry name" value="SIR2-like"/>
    <property type="match status" value="1"/>
</dbReference>
<gene>
    <name evidence="1" type="ORF">Mal52_27930</name>
</gene>
<dbReference type="EMBL" id="CP036276">
    <property type="protein sequence ID" value="QDU44314.1"/>
    <property type="molecule type" value="Genomic_DNA"/>
</dbReference>
<organism evidence="1 2">
    <name type="scientific">Symmachiella dynata</name>
    <dbReference type="NCBI Taxonomy" id="2527995"/>
    <lineage>
        <taxon>Bacteria</taxon>
        <taxon>Pseudomonadati</taxon>
        <taxon>Planctomycetota</taxon>
        <taxon>Planctomycetia</taxon>
        <taxon>Planctomycetales</taxon>
        <taxon>Planctomycetaceae</taxon>
        <taxon>Symmachiella</taxon>
    </lineage>
</organism>
<evidence type="ECO:0000313" key="2">
    <source>
        <dbReference type="Proteomes" id="UP000319383"/>
    </source>
</evidence>
<sequence>MRFTSNGPSIPDELLNARDEGRVVFFCGSGVSRERAKLPDFFELAEDVIDRLGDEEDSDARKVLIKVREIGRDIDVPGLISVDRVFGLLERDFPASEIQAAVAKALIGNAEPDTSAHKILLRLATTSDAKIQLVTTNFDRLFEKCGRDVECVCPPRLPDVAKYDELDRIVYLHGRVNDEYTGADGNEFVLSSSDFGHAYLSEGWAAEFFREIVHRYVVLFVGYSADDPPINYLLEGLRRNKGLSRLLYAFQAQESGETADRWSHKGVEAIPYDPLDSHRSLWDSLELWAKRSDDPTAWRQSTIAKAMNGPQRLQAYERGQVAHIVSACDGAREFAEAVPPAEWLCVFDPSCRYARPQRRHWFKTEEPVIDPFDLYGLDSDKVPERGSDDSPFLTDKAPADAWDAFTANNYDLRTISNLNTPAIRGHDTAHLLKLPSRLSHLGSWIASVASQPASVWWASMQDPLHPSVRREILWRLRLSQEDVCPEIEKAWRYLVAAWDQSEERTERDWYDLNATIDRDGWSPYAARRFVTVTRPYINASPASMSGPIPPPNDAEVRLRDLGRFRVECPVPLLDIEIPIEYLGDVISGFRTNIELSVHLCNELDDPELFRISPIVPDENAQVSSHTRKNGLSGYILWFASTFEQLCQCDKTKARQEYSVWPKGSNTIFSRLKVWASGNLDFASPHMFYTAVMEMSDEEFWDWSHQRDLLLSLATRWTQLSDKSRSRIETRLLQGPKQRDSEDDTVFTQRKARLTLNRLQWLAGQGCIFAFDVHAEIEILRVAAPTWKPEHARRAVDSTETQFSPVAIITEHELLLQEPISSILSVAENLTGRSEQNTFENHEPFKGLCDSRPRRAYLALLHAARHGEFPIWAWKAFYSSFEAVGTTPDSETDARRQQLIAPVAERLCRISDEVLSSLLYPSSCWLREVTKPLSSGYPQSFDKLTSKLIGVIHQYPEEDESSHLTTGRSRDWVTDGLKSSSGQITMAIFDNSWLERDDIDTSPSATWLIQLERLLAVGNNPRRQAIATMTHHLGWFYHHVPEWTSHNLLSILDAEDQHDQEAFWAGFLWNPRVNTVGLYSRLKPGLLSIAKCGGASQEGRIQALASEILSGWISRDQSDGERLVSNDEFRHVLLHAGDEFRSHVIGQFQGALNDDPVNDGTVWLDDAVELFDNVWPRQIAVKTPTMTNRLCGLLISNVEAFPRLVDVVLPLLSKVPSSVHFRLHFGGEADAIIQQYPGPILTVLYTVMSDEIRNWHNRIDGVLEKIGVADSRLVQDSRYQELLKRWNSR</sequence>
<dbReference type="Proteomes" id="UP000319383">
    <property type="component" value="Chromosome"/>
</dbReference>
<accession>A0A517ZPA5</accession>
<proteinExistence type="predicted"/>
<dbReference type="InterPro" id="IPR029035">
    <property type="entry name" value="DHS-like_NAD/FAD-binding_dom"/>
</dbReference>
<name>A0A517ZPA5_9PLAN</name>
<dbReference type="Gene3D" id="3.40.50.1220">
    <property type="entry name" value="TPP-binding domain"/>
    <property type="match status" value="1"/>
</dbReference>
<dbReference type="KEGG" id="sdyn:Mal52_27930"/>
<keyword evidence="2" id="KW-1185">Reference proteome</keyword>